<feature type="domain" description="MoaB/Mog" evidence="1">
    <location>
        <begin position="47"/>
        <end position="227"/>
    </location>
</feature>
<dbReference type="SUPFAM" id="SSF53218">
    <property type="entry name" value="Molybdenum cofactor biosynthesis proteins"/>
    <property type="match status" value="1"/>
</dbReference>
<evidence type="ECO:0000313" key="2">
    <source>
        <dbReference type="EMBL" id="CEJ86968.1"/>
    </source>
</evidence>
<dbReference type="EMBL" id="CDHN01000002">
    <property type="protein sequence ID" value="CEJ86968.1"/>
    <property type="molecule type" value="Genomic_DNA"/>
</dbReference>
<gene>
    <name evidence="2" type="ORF">VHEMI04262</name>
</gene>
<dbReference type="GO" id="GO:0047884">
    <property type="term" value="F:FAD diphosphatase activity"/>
    <property type="evidence" value="ECO:0007669"/>
    <property type="project" value="TreeGrafter"/>
</dbReference>
<dbReference type="AlphaFoldDB" id="A0A0A1TDS3"/>
<dbReference type="Proteomes" id="UP000039046">
    <property type="component" value="Unassembled WGS sequence"/>
</dbReference>
<dbReference type="InterPro" id="IPR056596">
    <property type="entry name" value="FLAD1_M"/>
</dbReference>
<evidence type="ECO:0000313" key="3">
    <source>
        <dbReference type="Proteomes" id="UP000039046"/>
    </source>
</evidence>
<dbReference type="SMART" id="SM00852">
    <property type="entry name" value="MoCF_biosynth"/>
    <property type="match status" value="1"/>
</dbReference>
<dbReference type="PANTHER" id="PTHR47675">
    <property type="entry name" value="MOLYBDOPTERIN BINDING DOMAIN PROTEIN (AFU_ORTHOLOGUE AFUA_5G11210)"/>
    <property type="match status" value="1"/>
</dbReference>
<organism evidence="2 3">
    <name type="scientific">[Torrubiella] hemipterigena</name>
    <dbReference type="NCBI Taxonomy" id="1531966"/>
    <lineage>
        <taxon>Eukaryota</taxon>
        <taxon>Fungi</taxon>
        <taxon>Dikarya</taxon>
        <taxon>Ascomycota</taxon>
        <taxon>Pezizomycotina</taxon>
        <taxon>Sordariomycetes</taxon>
        <taxon>Hypocreomycetidae</taxon>
        <taxon>Hypocreales</taxon>
        <taxon>Clavicipitaceae</taxon>
        <taxon>Clavicipitaceae incertae sedis</taxon>
        <taxon>'Torrubiella' clade</taxon>
    </lineage>
</organism>
<keyword evidence="3" id="KW-1185">Reference proteome</keyword>
<evidence type="ECO:0000259" key="1">
    <source>
        <dbReference type="SMART" id="SM00852"/>
    </source>
</evidence>
<dbReference type="Pfam" id="PF00994">
    <property type="entry name" value="MoCF_biosynth"/>
    <property type="match status" value="1"/>
</dbReference>
<dbReference type="CDD" id="cd00885">
    <property type="entry name" value="cinA"/>
    <property type="match status" value="1"/>
</dbReference>
<name>A0A0A1TDS3_9HYPO</name>
<dbReference type="PANTHER" id="PTHR47675:SF1">
    <property type="entry name" value="MOLYBDOPTERIN BINDING DOMAIN PROTEIN (AFU_ORTHOLOGUE AFUA_5G11210)"/>
    <property type="match status" value="1"/>
</dbReference>
<sequence length="319" mass="35162">MFARISQLSRHLAPSTSLSASSGARVGPRIATMAAAANASRKIQTAACLIIGDEVLNGKTVDTNSAFMAKWCFSMGIRLKRVEVVEDDQGDIMEAVRKMSANYDFVVTSGGIGPTHDDITYDSIAKAFDLPLKRYEVAFERMKRLSKPHPQQPNFSWEEDSPALQAKLRMVTLPMDESRPLESQFIFANEEMWVPIAVVNGNVHILPGIPRLFQALLEGLTPHIKPRLMDPDGKAISRIVISTPLPESTVAAYLTQLAAKVEPKGIKVGSYPHWGEARNSVTLTGRDVEYMESLVKEVVDNVDGRREAITTDLSTPKQE</sequence>
<protein>
    <submittedName>
        <fullName evidence="2">Putative Molybdopterin binding domain protein</fullName>
    </submittedName>
</protein>
<proteinExistence type="predicted"/>
<dbReference type="OrthoDB" id="448496at2759"/>
<dbReference type="STRING" id="1531966.A0A0A1TDS3"/>
<dbReference type="InterPro" id="IPR001453">
    <property type="entry name" value="MoaB/Mog_dom"/>
</dbReference>
<dbReference type="Pfam" id="PF24102">
    <property type="entry name" value="FLAD1_M"/>
    <property type="match status" value="1"/>
</dbReference>
<dbReference type="Gene3D" id="3.40.980.10">
    <property type="entry name" value="MoaB/Mog-like domain"/>
    <property type="match status" value="1"/>
</dbReference>
<dbReference type="InterPro" id="IPR036425">
    <property type="entry name" value="MoaB/Mog-like_dom_sf"/>
</dbReference>
<accession>A0A0A1TDS3</accession>
<dbReference type="GO" id="GO:0042726">
    <property type="term" value="P:flavin-containing compound metabolic process"/>
    <property type="evidence" value="ECO:0007669"/>
    <property type="project" value="TreeGrafter"/>
</dbReference>
<reference evidence="2 3" key="1">
    <citation type="journal article" date="2015" name="Genome Announc.">
        <title>Draft Genome Sequence and Gene Annotation of the Entomopathogenic Fungus Verticillium hemipterigenum.</title>
        <authorList>
            <person name="Horn F."/>
            <person name="Habel A."/>
            <person name="Scharf D.H."/>
            <person name="Dworschak J."/>
            <person name="Brakhage A.A."/>
            <person name="Guthke R."/>
            <person name="Hertweck C."/>
            <person name="Linde J."/>
        </authorList>
    </citation>
    <scope>NUCLEOTIDE SEQUENCE [LARGE SCALE GENOMIC DNA]</scope>
</reference>